<proteinExistence type="predicted"/>
<dbReference type="PANTHER" id="PTHR14969:SF13">
    <property type="entry name" value="AT30094P"/>
    <property type="match status" value="1"/>
</dbReference>
<keyword evidence="1" id="KW-0812">Transmembrane</keyword>
<dbReference type="AlphaFoldDB" id="A0A6C0ILQ1"/>
<dbReference type="Gene3D" id="1.20.144.10">
    <property type="entry name" value="Phosphatidic acid phosphatase type 2/haloperoxidase"/>
    <property type="match status" value="1"/>
</dbReference>
<name>A0A6C0ILQ1_9ZZZZ</name>
<reference evidence="3" key="1">
    <citation type="journal article" date="2020" name="Nature">
        <title>Giant virus diversity and host interactions through global metagenomics.</title>
        <authorList>
            <person name="Schulz F."/>
            <person name="Roux S."/>
            <person name="Paez-Espino D."/>
            <person name="Jungbluth S."/>
            <person name="Walsh D.A."/>
            <person name="Denef V.J."/>
            <person name="McMahon K.D."/>
            <person name="Konstantinidis K.T."/>
            <person name="Eloe-Fadrosh E.A."/>
            <person name="Kyrpides N.C."/>
            <person name="Woyke T."/>
        </authorList>
    </citation>
    <scope>NUCLEOTIDE SEQUENCE</scope>
    <source>
        <strain evidence="3">GVMAG-M-3300024258-14</strain>
    </source>
</reference>
<dbReference type="InterPro" id="IPR036938">
    <property type="entry name" value="PAP2/HPO_sf"/>
</dbReference>
<evidence type="ECO:0000313" key="3">
    <source>
        <dbReference type="EMBL" id="QHT93902.1"/>
    </source>
</evidence>
<feature type="transmembrane region" description="Helical" evidence="1">
    <location>
        <begin position="157"/>
        <end position="179"/>
    </location>
</feature>
<organism evidence="3">
    <name type="scientific">viral metagenome</name>
    <dbReference type="NCBI Taxonomy" id="1070528"/>
    <lineage>
        <taxon>unclassified sequences</taxon>
        <taxon>metagenomes</taxon>
        <taxon>organismal metagenomes</taxon>
    </lineage>
</organism>
<keyword evidence="1" id="KW-1133">Transmembrane helix</keyword>
<feature type="domain" description="Phosphatidic acid phosphatase type 2/haloperoxidase" evidence="2">
    <location>
        <begin position="52"/>
        <end position="176"/>
    </location>
</feature>
<dbReference type="SUPFAM" id="SSF48317">
    <property type="entry name" value="Acid phosphatase/Vanadium-dependent haloperoxidase"/>
    <property type="match status" value="1"/>
</dbReference>
<evidence type="ECO:0000256" key="1">
    <source>
        <dbReference type="SAM" id="Phobius"/>
    </source>
</evidence>
<dbReference type="InterPro" id="IPR000326">
    <property type="entry name" value="PAP2/HPO"/>
</dbReference>
<dbReference type="EMBL" id="MN740211">
    <property type="protein sequence ID" value="QHT93902.1"/>
    <property type="molecule type" value="Genomic_DNA"/>
</dbReference>
<protein>
    <recommendedName>
        <fullName evidence="2">Phosphatidic acid phosphatase type 2/haloperoxidase domain-containing protein</fullName>
    </recommendedName>
</protein>
<evidence type="ECO:0000259" key="2">
    <source>
        <dbReference type="SMART" id="SM00014"/>
    </source>
</evidence>
<dbReference type="GO" id="GO:0042392">
    <property type="term" value="F:sphingosine-1-phosphate phosphatase activity"/>
    <property type="evidence" value="ECO:0007669"/>
    <property type="project" value="TreeGrafter"/>
</dbReference>
<dbReference type="SMART" id="SM00014">
    <property type="entry name" value="acidPPc"/>
    <property type="match status" value="1"/>
</dbReference>
<feature type="transmembrane region" description="Helical" evidence="1">
    <location>
        <begin position="52"/>
        <end position="72"/>
    </location>
</feature>
<dbReference type="PANTHER" id="PTHR14969">
    <property type="entry name" value="SPHINGOSINE-1-PHOSPHATE PHOSPHOHYDROLASE"/>
    <property type="match status" value="1"/>
</dbReference>
<feature type="transmembrane region" description="Helical" evidence="1">
    <location>
        <begin position="118"/>
        <end position="145"/>
    </location>
</feature>
<accession>A0A6C0ILQ1</accession>
<keyword evidence="1" id="KW-0472">Membrane</keyword>
<dbReference type="Pfam" id="PF01569">
    <property type="entry name" value="PAP2"/>
    <property type="match status" value="1"/>
</dbReference>
<sequence>MELKKTVPDVIIKPITNWTNISHIVTNFVYYVGEYMDSAIFFMGLFTLRKKLLLYLFFFVGLCLCVLLNFVLKKIIRIRRPCINIHLFDLLVGENEEYVERNDKKYHIYGMPSGHSQLCGYAFIFLTLFLRDNYISLFYFLISILTMYQRVKYEHHTVLQVIIGVTIGCLWGVGIYYFAGKQIAGKLVEKEDDNCLI</sequence>